<dbReference type="Proteomes" id="UP000030645">
    <property type="component" value="Unassembled WGS sequence"/>
</dbReference>
<keyword evidence="3" id="KW-1185">Reference proteome</keyword>
<proteinExistence type="predicted"/>
<accession>W9RYW3</accession>
<organism evidence="2 3">
    <name type="scientific">Morus notabilis</name>
    <dbReference type="NCBI Taxonomy" id="981085"/>
    <lineage>
        <taxon>Eukaryota</taxon>
        <taxon>Viridiplantae</taxon>
        <taxon>Streptophyta</taxon>
        <taxon>Embryophyta</taxon>
        <taxon>Tracheophyta</taxon>
        <taxon>Spermatophyta</taxon>
        <taxon>Magnoliopsida</taxon>
        <taxon>eudicotyledons</taxon>
        <taxon>Gunneridae</taxon>
        <taxon>Pentapetalae</taxon>
        <taxon>rosids</taxon>
        <taxon>fabids</taxon>
        <taxon>Rosales</taxon>
        <taxon>Moraceae</taxon>
        <taxon>Moreae</taxon>
        <taxon>Morus</taxon>
    </lineage>
</organism>
<protein>
    <submittedName>
        <fullName evidence="2">Uncharacterized protein</fullName>
    </submittedName>
</protein>
<dbReference type="AlphaFoldDB" id="W9RYW3"/>
<evidence type="ECO:0000256" key="1">
    <source>
        <dbReference type="SAM" id="MobiDB-lite"/>
    </source>
</evidence>
<feature type="compositionally biased region" description="Basic and acidic residues" evidence="1">
    <location>
        <begin position="35"/>
        <end position="48"/>
    </location>
</feature>
<dbReference type="EMBL" id="KE345830">
    <property type="protein sequence ID" value="EXC18131.1"/>
    <property type="molecule type" value="Genomic_DNA"/>
</dbReference>
<name>W9RYW3_9ROSA</name>
<gene>
    <name evidence="2" type="ORF">L484_014532</name>
</gene>
<feature type="region of interest" description="Disordered" evidence="1">
    <location>
        <begin position="34"/>
        <end position="69"/>
    </location>
</feature>
<sequence length="109" mass="11784">MNFGLLSSEQHPHPLLMPTFSSFCFARGVIGNTATDRKDTRTSRENERLSSSFGRGIEGRGHDGDGHGNSAMAVQELEKEAAILVIVSDRLMDLALEAGLALVRIQMAA</sequence>
<reference evidence="3" key="1">
    <citation type="submission" date="2013-01" db="EMBL/GenBank/DDBJ databases">
        <title>Draft Genome Sequence of a Mulberry Tree, Morus notabilis C.K. Schneid.</title>
        <authorList>
            <person name="He N."/>
            <person name="Zhao S."/>
        </authorList>
    </citation>
    <scope>NUCLEOTIDE SEQUENCE</scope>
</reference>
<feature type="compositionally biased region" description="Basic and acidic residues" evidence="1">
    <location>
        <begin position="57"/>
        <end position="66"/>
    </location>
</feature>
<evidence type="ECO:0000313" key="2">
    <source>
        <dbReference type="EMBL" id="EXC18131.1"/>
    </source>
</evidence>
<evidence type="ECO:0000313" key="3">
    <source>
        <dbReference type="Proteomes" id="UP000030645"/>
    </source>
</evidence>